<dbReference type="Proteomes" id="UP001198830">
    <property type="component" value="Unassembled WGS sequence"/>
</dbReference>
<keyword evidence="1" id="KW-0812">Transmembrane</keyword>
<name>A0ABS8HAB2_9SPHN</name>
<protein>
    <submittedName>
        <fullName evidence="2">Uncharacterized protein</fullName>
    </submittedName>
</protein>
<keyword evidence="3" id="KW-1185">Reference proteome</keyword>
<dbReference type="RefSeq" id="WP_228227997.1">
    <property type="nucleotide sequence ID" value="NZ_JAJGNP010000021.1"/>
</dbReference>
<accession>A0ABS8HAB2</accession>
<evidence type="ECO:0000313" key="3">
    <source>
        <dbReference type="Proteomes" id="UP001198830"/>
    </source>
</evidence>
<keyword evidence="1" id="KW-1133">Transmembrane helix</keyword>
<proteinExistence type="predicted"/>
<evidence type="ECO:0000256" key="1">
    <source>
        <dbReference type="SAM" id="Phobius"/>
    </source>
</evidence>
<keyword evidence="1" id="KW-0472">Membrane</keyword>
<gene>
    <name evidence="2" type="ORF">LL253_17680</name>
</gene>
<organism evidence="2 3">
    <name type="scientific">Sphingobium soli</name>
    <dbReference type="NCBI Taxonomy" id="1591116"/>
    <lineage>
        <taxon>Bacteria</taxon>
        <taxon>Pseudomonadati</taxon>
        <taxon>Pseudomonadota</taxon>
        <taxon>Alphaproteobacteria</taxon>
        <taxon>Sphingomonadales</taxon>
        <taxon>Sphingomonadaceae</taxon>
        <taxon>Sphingobium</taxon>
    </lineage>
</organism>
<evidence type="ECO:0000313" key="2">
    <source>
        <dbReference type="EMBL" id="MCC4234506.1"/>
    </source>
</evidence>
<sequence>MPYSDFSPEQQAAIDRSLQAEATAFLYMLVSIAALTLSVALFAWAIWA</sequence>
<reference evidence="2 3" key="1">
    <citation type="submission" date="2021-10" db="EMBL/GenBank/DDBJ databases">
        <title>The diversity and Nitrogen Metabolism of Culturable Nitrate-Utilizing Bacteria Within the Oxygen Minimum Zone of the Changjiang (Yangtze River)Estuary.</title>
        <authorList>
            <person name="Zhang D."/>
            <person name="Zheng J."/>
            <person name="Liu S."/>
            <person name="He W."/>
        </authorList>
    </citation>
    <scope>NUCLEOTIDE SEQUENCE [LARGE SCALE GENOMIC DNA]</scope>
    <source>
        <strain evidence="2 3">FXH275-2</strain>
    </source>
</reference>
<feature type="transmembrane region" description="Helical" evidence="1">
    <location>
        <begin position="25"/>
        <end position="47"/>
    </location>
</feature>
<comment type="caution">
    <text evidence="2">The sequence shown here is derived from an EMBL/GenBank/DDBJ whole genome shotgun (WGS) entry which is preliminary data.</text>
</comment>
<dbReference type="EMBL" id="JAJGNP010000021">
    <property type="protein sequence ID" value="MCC4234506.1"/>
    <property type="molecule type" value="Genomic_DNA"/>
</dbReference>